<dbReference type="GO" id="GO:0004553">
    <property type="term" value="F:hydrolase activity, hydrolyzing O-glycosyl compounds"/>
    <property type="evidence" value="ECO:0007669"/>
    <property type="project" value="InterPro"/>
</dbReference>
<organism evidence="3 4">
    <name type="scientific">Candidatus Kerfeldbacteria bacterium CG08_land_8_20_14_0_20_40_16</name>
    <dbReference type="NCBI Taxonomy" id="2014244"/>
    <lineage>
        <taxon>Bacteria</taxon>
        <taxon>Candidatus Kerfeldiibacteriota</taxon>
    </lineage>
</organism>
<dbReference type="SUPFAM" id="SSF63446">
    <property type="entry name" value="Type I dockerin domain"/>
    <property type="match status" value="1"/>
</dbReference>
<feature type="domain" description="Dockerin" evidence="2">
    <location>
        <begin position="219"/>
        <end position="276"/>
    </location>
</feature>
<dbReference type="Gene3D" id="1.10.1330.10">
    <property type="entry name" value="Dockerin domain"/>
    <property type="match status" value="1"/>
</dbReference>
<reference evidence="3 4" key="1">
    <citation type="submission" date="2017-09" db="EMBL/GenBank/DDBJ databases">
        <title>Depth-based differentiation of microbial function through sediment-hosted aquifers and enrichment of novel symbionts in the deep terrestrial subsurface.</title>
        <authorList>
            <person name="Probst A.J."/>
            <person name="Ladd B."/>
            <person name="Jarett J.K."/>
            <person name="Geller-Mcgrath D.E."/>
            <person name="Sieber C.M."/>
            <person name="Emerson J.B."/>
            <person name="Anantharaman K."/>
            <person name="Thomas B.C."/>
            <person name="Malmstrom R."/>
            <person name="Stieglmeier M."/>
            <person name="Klingl A."/>
            <person name="Woyke T."/>
            <person name="Ryan C.M."/>
            <person name="Banfield J.F."/>
        </authorList>
    </citation>
    <scope>NUCLEOTIDE SEQUENCE [LARGE SCALE GENOMIC DNA]</scope>
    <source>
        <strain evidence="3">CG08_land_8_20_14_0_20_40_16</strain>
    </source>
</reference>
<feature type="chain" id="PRO_5013614685" description="Dockerin domain-containing protein" evidence="1">
    <location>
        <begin position="16"/>
        <end position="276"/>
    </location>
</feature>
<dbReference type="EMBL" id="PEXU01000015">
    <property type="protein sequence ID" value="PIS42857.1"/>
    <property type="molecule type" value="Genomic_DNA"/>
</dbReference>
<dbReference type="InterPro" id="IPR002105">
    <property type="entry name" value="Dockerin_1_rpt"/>
</dbReference>
<dbReference type="InterPro" id="IPR036439">
    <property type="entry name" value="Dockerin_dom_sf"/>
</dbReference>
<accession>A0A2H0YWI9</accession>
<name>A0A2H0YWI9_9BACT</name>
<comment type="caution">
    <text evidence="3">The sequence shown here is derived from an EMBL/GenBank/DDBJ whole genome shotgun (WGS) entry which is preliminary data.</text>
</comment>
<protein>
    <recommendedName>
        <fullName evidence="2">Dockerin domain-containing protein</fullName>
    </recommendedName>
</protein>
<proteinExistence type="predicted"/>
<feature type="signal peptide" evidence="1">
    <location>
        <begin position="1"/>
        <end position="15"/>
    </location>
</feature>
<evidence type="ECO:0000256" key="1">
    <source>
        <dbReference type="SAM" id="SignalP"/>
    </source>
</evidence>
<dbReference type="CDD" id="cd14256">
    <property type="entry name" value="Dockerin_I"/>
    <property type="match status" value="1"/>
</dbReference>
<dbReference type="Proteomes" id="UP000231542">
    <property type="component" value="Unassembled WGS sequence"/>
</dbReference>
<gene>
    <name evidence="3" type="ORF">COT24_01385</name>
</gene>
<dbReference type="AlphaFoldDB" id="A0A2H0YWI9"/>
<evidence type="ECO:0000259" key="2">
    <source>
        <dbReference type="PROSITE" id="PS51766"/>
    </source>
</evidence>
<dbReference type="GO" id="GO:0000272">
    <property type="term" value="P:polysaccharide catabolic process"/>
    <property type="evidence" value="ECO:0007669"/>
    <property type="project" value="InterPro"/>
</dbReference>
<dbReference type="PROSITE" id="PS51766">
    <property type="entry name" value="DOCKERIN"/>
    <property type="match status" value="1"/>
</dbReference>
<dbReference type="Pfam" id="PF00404">
    <property type="entry name" value="Dockerin_1"/>
    <property type="match status" value="1"/>
</dbReference>
<keyword evidence="1" id="KW-0732">Signal</keyword>
<dbReference type="InterPro" id="IPR016134">
    <property type="entry name" value="Dockerin_dom"/>
</dbReference>
<sequence length="276" mass="29389">MAILMLAMGCSFVLAVTYEVAVTATVPTPQPPEELDTIVIFRGLAYPGSDVTVRQDGTVLASVTTDPQARFDVSIEIDPGVYTFSIFGEDIQGREGRASNFTLSLTQGTTTTVSGIFLGPTIDSDGTTVAVGDTITILGITVPNSEVNVFISSTAEAQYKIDAGSDGSWSKSFLAGSEGLEVGSHTGRAKAVAPDDSISEFSKTINFEVTAAEEPDECAGRSVGDINCDRLVNLVDFSILLYYWNSTNPAQPRADINQDGTVNITDFSIMLYYWTG</sequence>
<evidence type="ECO:0000313" key="3">
    <source>
        <dbReference type="EMBL" id="PIS42857.1"/>
    </source>
</evidence>
<evidence type="ECO:0000313" key="4">
    <source>
        <dbReference type="Proteomes" id="UP000231542"/>
    </source>
</evidence>